<dbReference type="Proteomes" id="UP000694941">
    <property type="component" value="Unplaced"/>
</dbReference>
<dbReference type="Pfam" id="PF23138">
    <property type="entry name" value="CTLH_Armc9"/>
    <property type="match status" value="1"/>
</dbReference>
<dbReference type="InterPro" id="IPR036322">
    <property type="entry name" value="WD40_repeat_dom_sf"/>
</dbReference>
<feature type="compositionally biased region" description="Basic and acidic residues" evidence="7">
    <location>
        <begin position="323"/>
        <end position="344"/>
    </location>
</feature>
<dbReference type="PROSITE" id="PS50294">
    <property type="entry name" value="WD_REPEATS_REGION"/>
    <property type="match status" value="1"/>
</dbReference>
<reference evidence="11" key="1">
    <citation type="submission" date="2025-08" db="UniProtKB">
        <authorList>
            <consortium name="RefSeq"/>
        </authorList>
    </citation>
    <scope>IDENTIFICATION</scope>
    <source>
        <tissue evidence="11">Muscle</tissue>
    </source>
</reference>
<evidence type="ECO:0000256" key="2">
    <source>
        <dbReference type="ARBA" id="ARBA00004414"/>
    </source>
</evidence>
<sequence>MAAISFADELVRDYLLFRGFMGTLKAFDADIKSDKDKGFRPDRIVDHLSSCISNLDLSALREAWTHLDQRIFSRLEHSFLNAAKKLETALLRMYVVACVTSSRQDKLLEFFERMSHELQGQSEWKDWFALPFLKSPEENPAFQVYFTRQWQDTMLVSLHNFLSVIFQSMALPTLLSYEDEVVKLTALQEENEILRQQLSSGQLGEDKPDPVKTGTEESTIHDIPPPQEPMDDFYAIAQEVPVSESTSKSIKSLIRNISSGLPTSPILGRRQQQSQTGPKRSSGEELVAAGKPVSAVKPKPRAPSAPPHSSASGGPAAVARVRPQSDHEQRRRIPSQSKEKEERLVVQTPCGGQITEGSSAKGSNIATFHIGSEHKETLILLSQEEFSEHHSCVTHCKFNSSGSMVASSDMDGVIKVWTASPSPKTFATVISKSSVLALEWATKRERLLLHGNKSGSLKIYDTKERRTVCDISADSAGCLKEQRIMSITCSPTEASFVCSTCPPPPRYTSRSEVLSSPLQGKLLLWDMRTMQLERHLQVASTQSVINCCSFNHNGQLLLAGTSEGKVCLFDMRTCECITNWMAHSGEVYSTQFSTDETACYTMGSDGKFVQWSINKTGQRISELGVHGGATGPFTITGHPTTHRHHPVGKLFAFDCDGSHVLTCGGSGGIVYKLTSGMVSPLLSLGGHKWPVVTVDWSTPMDCGTCITGSLDGHIIVSTLLAQ</sequence>
<evidence type="ECO:0000313" key="11">
    <source>
        <dbReference type="RefSeq" id="XP_022255867.1"/>
    </source>
</evidence>
<dbReference type="PANTHER" id="PTHR13083">
    <property type="entry name" value="WD REPEAT-CONTAINING PROTEIN 91"/>
    <property type="match status" value="1"/>
</dbReference>
<evidence type="ECO:0000256" key="3">
    <source>
        <dbReference type="ARBA" id="ARBA00006128"/>
    </source>
</evidence>
<evidence type="ECO:0000259" key="8">
    <source>
        <dbReference type="Pfam" id="PF12894"/>
    </source>
</evidence>
<dbReference type="GeneID" id="106471545"/>
<evidence type="ECO:0000256" key="7">
    <source>
        <dbReference type="SAM" id="MobiDB-lite"/>
    </source>
</evidence>
<dbReference type="PANTHER" id="PTHR13083:SF3">
    <property type="entry name" value="WD REPEAT-CONTAINING PROTEIN 91"/>
    <property type="match status" value="1"/>
</dbReference>
<feature type="domain" description="Anaphase-promoting complex subunit 4-like WD40" evidence="8">
    <location>
        <begin position="539"/>
        <end position="592"/>
    </location>
</feature>
<feature type="compositionally biased region" description="Basic and acidic residues" evidence="7">
    <location>
        <begin position="204"/>
        <end position="220"/>
    </location>
</feature>
<dbReference type="InterPro" id="IPR015943">
    <property type="entry name" value="WD40/YVTN_repeat-like_dom_sf"/>
</dbReference>
<comment type="similarity">
    <text evidence="3">Belongs to the WD repeat WDR91 family.</text>
</comment>
<evidence type="ECO:0000313" key="10">
    <source>
        <dbReference type="Proteomes" id="UP000694941"/>
    </source>
</evidence>
<accession>A0ABM1TJ11</accession>
<dbReference type="InterPro" id="IPR056327">
    <property type="entry name" value="ARMC9_CTLH-like_dom"/>
</dbReference>
<keyword evidence="6" id="KW-0853">WD repeat</keyword>
<feature type="domain" description="ARMC9 CTLH-like" evidence="9">
    <location>
        <begin position="50"/>
        <end position="167"/>
    </location>
</feature>
<dbReference type="Pfam" id="PF12894">
    <property type="entry name" value="ANAPC4_WD40"/>
    <property type="match status" value="1"/>
</dbReference>
<evidence type="ECO:0000256" key="6">
    <source>
        <dbReference type="PROSITE-ProRule" id="PRU00221"/>
    </source>
</evidence>
<dbReference type="SMART" id="SM00320">
    <property type="entry name" value="WD40"/>
    <property type="match status" value="5"/>
</dbReference>
<name>A0ABM1TJ11_LIMPO</name>
<evidence type="ECO:0000256" key="5">
    <source>
        <dbReference type="ARBA" id="ARBA00022753"/>
    </source>
</evidence>
<keyword evidence="5" id="KW-0967">Endosome</keyword>
<keyword evidence="10" id="KW-1185">Reference proteome</keyword>
<comment type="subcellular location">
    <subcellularLocation>
        <location evidence="1">Early endosome membrane</location>
        <topology evidence="1">Peripheral membrane protein</topology>
    </subcellularLocation>
    <subcellularLocation>
        <location evidence="2">Late endosome membrane</location>
    </subcellularLocation>
</comment>
<dbReference type="PROSITE" id="PS50082">
    <property type="entry name" value="WD_REPEATS_2"/>
    <property type="match status" value="1"/>
</dbReference>
<evidence type="ECO:0000256" key="4">
    <source>
        <dbReference type="ARBA" id="ARBA00021116"/>
    </source>
</evidence>
<proteinExistence type="inferred from homology"/>
<dbReference type="InterPro" id="IPR024977">
    <property type="entry name" value="Apc4-like_WD40_dom"/>
</dbReference>
<dbReference type="SUPFAM" id="SSF50978">
    <property type="entry name" value="WD40 repeat-like"/>
    <property type="match status" value="1"/>
</dbReference>
<protein>
    <recommendedName>
        <fullName evidence="4">WD repeat-containing protein 91</fullName>
    </recommendedName>
</protein>
<dbReference type="Gene3D" id="2.130.10.10">
    <property type="entry name" value="YVTN repeat-like/Quinoprotein amine dehydrogenase"/>
    <property type="match status" value="2"/>
</dbReference>
<evidence type="ECO:0000256" key="1">
    <source>
        <dbReference type="ARBA" id="ARBA00004220"/>
    </source>
</evidence>
<dbReference type="RefSeq" id="XP_022255867.1">
    <property type="nucleotide sequence ID" value="XM_022400159.1"/>
</dbReference>
<dbReference type="InterPro" id="IPR001680">
    <property type="entry name" value="WD40_rpt"/>
</dbReference>
<evidence type="ECO:0000259" key="9">
    <source>
        <dbReference type="Pfam" id="PF23138"/>
    </source>
</evidence>
<feature type="region of interest" description="Disordered" evidence="7">
    <location>
        <begin position="196"/>
        <end position="230"/>
    </location>
</feature>
<organism evidence="10 11">
    <name type="scientific">Limulus polyphemus</name>
    <name type="common">Atlantic horseshoe crab</name>
    <dbReference type="NCBI Taxonomy" id="6850"/>
    <lineage>
        <taxon>Eukaryota</taxon>
        <taxon>Metazoa</taxon>
        <taxon>Ecdysozoa</taxon>
        <taxon>Arthropoda</taxon>
        <taxon>Chelicerata</taxon>
        <taxon>Merostomata</taxon>
        <taxon>Xiphosura</taxon>
        <taxon>Limulidae</taxon>
        <taxon>Limulus</taxon>
    </lineage>
</organism>
<dbReference type="InterPro" id="IPR039724">
    <property type="entry name" value="WDR91"/>
</dbReference>
<feature type="region of interest" description="Disordered" evidence="7">
    <location>
        <begin position="259"/>
        <end position="358"/>
    </location>
</feature>
<feature type="compositionally biased region" description="Polar residues" evidence="7">
    <location>
        <begin position="270"/>
        <end position="279"/>
    </location>
</feature>
<feature type="compositionally biased region" description="Low complexity" evidence="7">
    <location>
        <begin position="307"/>
        <end position="320"/>
    </location>
</feature>
<dbReference type="Pfam" id="PF00400">
    <property type="entry name" value="WD40"/>
    <property type="match status" value="1"/>
</dbReference>
<feature type="repeat" description="WD" evidence="6">
    <location>
        <begin position="386"/>
        <end position="417"/>
    </location>
</feature>
<gene>
    <name evidence="11" type="primary">LOC106471545</name>
</gene>